<proteinExistence type="inferred from homology"/>
<evidence type="ECO:0000313" key="5">
    <source>
        <dbReference type="EMBL" id="MCI4683423.1"/>
    </source>
</evidence>
<feature type="chain" id="PRO_5045405093" evidence="3">
    <location>
        <begin position="24"/>
        <end position="338"/>
    </location>
</feature>
<dbReference type="Pfam" id="PF07715">
    <property type="entry name" value="Plug"/>
    <property type="match status" value="1"/>
</dbReference>
<sequence length="338" mass="36076">MNRTLATITLTGALVAPAGFAMAQSGGNGAEASAARQDNGVYDLGQLSVTARSSRGAAHDAATSGIPFQPKTTPPLGGDTITSQKIKAFDKATLDKAAELTPGVVSDNLAGPRNEQNIYVHGFDRWQAPIYLDGVRIYLPADNRLDFGRFLTGDLSEIQISKGYSSVLDGPGRMGGQINLVTRKPTKAVQAEIGTQIDAGASGYLGQRSFAMIGTKQNLYYLLASGVWDSTLGYDLPGSFTPTATQGSGLRKHSNAADTSVNVKGGYTPNATDEYSINFVRQDVAKGVPYSVTWPIASQRNWVWPYWNVQSLALNTHTVLDETTYINSQGTIIFLTSL</sequence>
<dbReference type="PANTHER" id="PTHR30069">
    <property type="entry name" value="TONB-DEPENDENT OUTER MEMBRANE RECEPTOR"/>
    <property type="match status" value="1"/>
</dbReference>
<keyword evidence="6" id="KW-1185">Reference proteome</keyword>
<keyword evidence="2" id="KW-1134">Transmembrane beta strand</keyword>
<dbReference type="Proteomes" id="UP001139104">
    <property type="component" value="Unassembled WGS sequence"/>
</dbReference>
<evidence type="ECO:0000256" key="3">
    <source>
        <dbReference type="SAM" id="SignalP"/>
    </source>
</evidence>
<organism evidence="5 6">
    <name type="scientific">Candidatus Rhodoblastus alkanivorans</name>
    <dbReference type="NCBI Taxonomy" id="2954117"/>
    <lineage>
        <taxon>Bacteria</taxon>
        <taxon>Pseudomonadati</taxon>
        <taxon>Pseudomonadota</taxon>
        <taxon>Alphaproteobacteria</taxon>
        <taxon>Hyphomicrobiales</taxon>
        <taxon>Rhodoblastaceae</taxon>
        <taxon>Rhodoblastus</taxon>
    </lineage>
</organism>
<dbReference type="InterPro" id="IPR012910">
    <property type="entry name" value="Plug_dom"/>
</dbReference>
<comment type="similarity">
    <text evidence="2">Belongs to the TonB-dependent receptor family.</text>
</comment>
<comment type="caution">
    <text evidence="5">The sequence shown here is derived from an EMBL/GenBank/DDBJ whole genome shotgun (WGS) entry which is preliminary data.</text>
</comment>
<dbReference type="PROSITE" id="PS52016">
    <property type="entry name" value="TONB_DEPENDENT_REC_3"/>
    <property type="match status" value="1"/>
</dbReference>
<keyword evidence="2" id="KW-0472">Membrane</keyword>
<dbReference type="EMBL" id="JAIVFP010000001">
    <property type="protein sequence ID" value="MCI4683423.1"/>
    <property type="molecule type" value="Genomic_DNA"/>
</dbReference>
<dbReference type="Gene3D" id="2.170.130.10">
    <property type="entry name" value="TonB-dependent receptor, plug domain"/>
    <property type="match status" value="1"/>
</dbReference>
<accession>A0ABS9Z6Z7</accession>
<evidence type="ECO:0000256" key="1">
    <source>
        <dbReference type="ARBA" id="ARBA00022729"/>
    </source>
</evidence>
<feature type="domain" description="TonB-dependent receptor plug" evidence="4">
    <location>
        <begin position="79"/>
        <end position="176"/>
    </location>
</feature>
<evidence type="ECO:0000256" key="2">
    <source>
        <dbReference type="PROSITE-ProRule" id="PRU01360"/>
    </source>
</evidence>
<dbReference type="InterPro" id="IPR037066">
    <property type="entry name" value="Plug_dom_sf"/>
</dbReference>
<keyword evidence="2" id="KW-0812">Transmembrane</keyword>
<evidence type="ECO:0000259" key="4">
    <source>
        <dbReference type="Pfam" id="PF07715"/>
    </source>
</evidence>
<protein>
    <submittedName>
        <fullName evidence="5">TonB-dependent receptor plug domain-containing protein</fullName>
    </submittedName>
</protein>
<keyword evidence="2" id="KW-0813">Transport</keyword>
<dbReference type="SUPFAM" id="SSF56935">
    <property type="entry name" value="Porins"/>
    <property type="match status" value="1"/>
</dbReference>
<keyword evidence="2" id="KW-0998">Cell outer membrane</keyword>
<gene>
    <name evidence="5" type="ORF">K2U94_11710</name>
</gene>
<reference evidence="5" key="1">
    <citation type="journal article" date="2022" name="ISME J.">
        <title>Identification of active gaseous-alkane degraders at natural gas seeps.</title>
        <authorList>
            <person name="Farhan Ul Haque M."/>
            <person name="Hernandez M."/>
            <person name="Crombie A.T."/>
            <person name="Murrell J.C."/>
        </authorList>
    </citation>
    <scope>NUCLEOTIDE SEQUENCE</scope>
    <source>
        <strain evidence="5">PC2</strain>
    </source>
</reference>
<keyword evidence="5" id="KW-0675">Receptor</keyword>
<dbReference type="RefSeq" id="WP_243067377.1">
    <property type="nucleotide sequence ID" value="NZ_JAIVFK010000026.1"/>
</dbReference>
<evidence type="ECO:0000313" key="6">
    <source>
        <dbReference type="Proteomes" id="UP001139104"/>
    </source>
</evidence>
<dbReference type="InterPro" id="IPR039426">
    <property type="entry name" value="TonB-dep_rcpt-like"/>
</dbReference>
<keyword evidence="1 3" id="KW-0732">Signal</keyword>
<name>A0ABS9Z6Z7_9HYPH</name>
<dbReference type="PANTHER" id="PTHR30069:SF29">
    <property type="entry name" value="HEMOGLOBIN AND HEMOGLOBIN-HAPTOGLOBIN-BINDING PROTEIN 1-RELATED"/>
    <property type="match status" value="1"/>
</dbReference>
<comment type="subcellular location">
    <subcellularLocation>
        <location evidence="2">Cell outer membrane</location>
        <topology evidence="2">Multi-pass membrane protein</topology>
    </subcellularLocation>
</comment>
<feature type="signal peptide" evidence="3">
    <location>
        <begin position="1"/>
        <end position="23"/>
    </location>
</feature>